<feature type="region of interest" description="Disordered" evidence="1">
    <location>
        <begin position="1"/>
        <end position="101"/>
    </location>
</feature>
<dbReference type="RefSeq" id="XP_028968560.1">
    <property type="nucleotide sequence ID" value="XM_029112727.1"/>
</dbReference>
<feature type="compositionally biased region" description="Basic residues" evidence="1">
    <location>
        <begin position="36"/>
        <end position="55"/>
    </location>
</feature>
<feature type="compositionally biased region" description="Basic residues" evidence="1">
    <location>
        <begin position="1"/>
        <end position="10"/>
    </location>
</feature>
<gene>
    <name evidence="3" type="primary">LOC114828465</name>
</gene>
<evidence type="ECO:0000313" key="3">
    <source>
        <dbReference type="RefSeq" id="XP_028968560.1"/>
    </source>
</evidence>
<evidence type="ECO:0000256" key="1">
    <source>
        <dbReference type="SAM" id="MobiDB-lite"/>
    </source>
</evidence>
<feature type="non-terminal residue" evidence="3">
    <location>
        <position position="170"/>
    </location>
</feature>
<keyword evidence="2" id="KW-1185">Reference proteome</keyword>
<dbReference type="KEGG" id="goe:114828465"/>
<name>A0AAJ7SI91_9ACAR</name>
<dbReference type="AlphaFoldDB" id="A0AAJ7SI91"/>
<reference evidence="3" key="1">
    <citation type="submission" date="2025-08" db="UniProtKB">
        <authorList>
            <consortium name="RefSeq"/>
        </authorList>
    </citation>
    <scope>IDENTIFICATION</scope>
</reference>
<sequence length="170" mass="20317">MSRSRSRSRSPSKGSTVASYKRKKDKERGRSSSRDRSRHKKSHKEPRHKSSKHRRRSEETPKAYRGGRSRSSSSSSADREIRKESLKKRPRRDKTLEATDPFEIRRRKLIRMKEIATEVERKLAELLPKKLEEEIDLRKEKIRLDLKLEMEEQIRNENNDLARINLELRE</sequence>
<organism evidence="2 3">
    <name type="scientific">Galendromus occidentalis</name>
    <name type="common">western predatory mite</name>
    <dbReference type="NCBI Taxonomy" id="34638"/>
    <lineage>
        <taxon>Eukaryota</taxon>
        <taxon>Metazoa</taxon>
        <taxon>Ecdysozoa</taxon>
        <taxon>Arthropoda</taxon>
        <taxon>Chelicerata</taxon>
        <taxon>Arachnida</taxon>
        <taxon>Acari</taxon>
        <taxon>Parasitiformes</taxon>
        <taxon>Mesostigmata</taxon>
        <taxon>Gamasina</taxon>
        <taxon>Phytoseioidea</taxon>
        <taxon>Phytoseiidae</taxon>
        <taxon>Typhlodrominae</taxon>
        <taxon>Galendromus</taxon>
    </lineage>
</organism>
<evidence type="ECO:0000313" key="2">
    <source>
        <dbReference type="Proteomes" id="UP000694867"/>
    </source>
</evidence>
<dbReference type="Proteomes" id="UP000694867">
    <property type="component" value="Unplaced"/>
</dbReference>
<feature type="compositionally biased region" description="Basic and acidic residues" evidence="1">
    <location>
        <begin position="26"/>
        <end position="35"/>
    </location>
</feature>
<proteinExistence type="predicted"/>
<protein>
    <submittedName>
        <fullName evidence="3">Arginine and glutamate-rich protein 1-B-like</fullName>
    </submittedName>
</protein>
<accession>A0AAJ7SI91</accession>
<dbReference type="GeneID" id="114828465"/>